<feature type="domain" description="HTH tetR-type" evidence="4">
    <location>
        <begin position="20"/>
        <end position="80"/>
    </location>
</feature>
<comment type="caution">
    <text evidence="5">The sequence shown here is derived from an EMBL/GenBank/DDBJ whole genome shotgun (WGS) entry which is preliminary data.</text>
</comment>
<dbReference type="InterPro" id="IPR036271">
    <property type="entry name" value="Tet_transcr_reg_TetR-rel_C_sf"/>
</dbReference>
<gene>
    <name evidence="5" type="ORF">FB471_1195</name>
</gene>
<feature type="region of interest" description="Disordered" evidence="3">
    <location>
        <begin position="1"/>
        <end position="21"/>
    </location>
</feature>
<dbReference type="Proteomes" id="UP000320876">
    <property type="component" value="Unassembled WGS sequence"/>
</dbReference>
<sequence>MNGDHMTRPARRGAPPAGERLTRGTVITRATALIERDGAAAFSLRSLAKELNVRPAALYNHVEGLDDLLDAVAARFLAGFELTAADEHWPSWIRAVASRLHGHLRARPELTHLALSRGPDTAAGPALMHRFLEHLVSAGVSRAVAHLAWHTVLTVVIGSVQQEHARNRDRTDTFDAVLAVAMNGLVTIAHRDPDDRATALLHDHAVGRA</sequence>
<dbReference type="EMBL" id="VFML01000001">
    <property type="protein sequence ID" value="TQJ01510.1"/>
    <property type="molecule type" value="Genomic_DNA"/>
</dbReference>
<evidence type="ECO:0000256" key="2">
    <source>
        <dbReference type="PROSITE-ProRule" id="PRU00335"/>
    </source>
</evidence>
<dbReference type="OrthoDB" id="71867at2"/>
<dbReference type="AlphaFoldDB" id="A0A542DEM8"/>
<protein>
    <submittedName>
        <fullName evidence="5">TetR family transcriptional regulator</fullName>
    </submittedName>
</protein>
<proteinExistence type="predicted"/>
<dbReference type="InterPro" id="IPR009057">
    <property type="entry name" value="Homeodomain-like_sf"/>
</dbReference>
<evidence type="ECO:0000256" key="3">
    <source>
        <dbReference type="SAM" id="MobiDB-lite"/>
    </source>
</evidence>
<feature type="DNA-binding region" description="H-T-H motif" evidence="2">
    <location>
        <begin position="43"/>
        <end position="62"/>
    </location>
</feature>
<dbReference type="SUPFAM" id="SSF46689">
    <property type="entry name" value="Homeodomain-like"/>
    <property type="match status" value="1"/>
</dbReference>
<evidence type="ECO:0000313" key="5">
    <source>
        <dbReference type="EMBL" id="TQJ01510.1"/>
    </source>
</evidence>
<dbReference type="PROSITE" id="PS50977">
    <property type="entry name" value="HTH_TETR_2"/>
    <property type="match status" value="1"/>
</dbReference>
<keyword evidence="1 2" id="KW-0238">DNA-binding</keyword>
<dbReference type="Gene3D" id="1.10.357.10">
    <property type="entry name" value="Tetracycline Repressor, domain 2"/>
    <property type="match status" value="1"/>
</dbReference>
<reference evidence="5 6" key="1">
    <citation type="submission" date="2019-06" db="EMBL/GenBank/DDBJ databases">
        <title>Sequencing the genomes of 1000 actinobacteria strains.</title>
        <authorList>
            <person name="Klenk H.-P."/>
        </authorList>
    </citation>
    <scope>NUCLEOTIDE SEQUENCE [LARGE SCALE GENOMIC DNA]</scope>
    <source>
        <strain evidence="5 6">DSM 45679</strain>
    </source>
</reference>
<keyword evidence="6" id="KW-1185">Reference proteome</keyword>
<evidence type="ECO:0000259" key="4">
    <source>
        <dbReference type="PROSITE" id="PS50977"/>
    </source>
</evidence>
<accession>A0A542DEM8</accession>
<dbReference type="SUPFAM" id="SSF48498">
    <property type="entry name" value="Tetracyclin repressor-like, C-terminal domain"/>
    <property type="match status" value="1"/>
</dbReference>
<evidence type="ECO:0000313" key="6">
    <source>
        <dbReference type="Proteomes" id="UP000320876"/>
    </source>
</evidence>
<evidence type="ECO:0000256" key="1">
    <source>
        <dbReference type="ARBA" id="ARBA00023125"/>
    </source>
</evidence>
<dbReference type="InterPro" id="IPR001647">
    <property type="entry name" value="HTH_TetR"/>
</dbReference>
<dbReference type="GO" id="GO:0003677">
    <property type="term" value="F:DNA binding"/>
    <property type="evidence" value="ECO:0007669"/>
    <property type="project" value="UniProtKB-UniRule"/>
</dbReference>
<organism evidence="5 6">
    <name type="scientific">Amycolatopsis cihanbeyliensis</name>
    <dbReference type="NCBI Taxonomy" id="1128664"/>
    <lineage>
        <taxon>Bacteria</taxon>
        <taxon>Bacillati</taxon>
        <taxon>Actinomycetota</taxon>
        <taxon>Actinomycetes</taxon>
        <taxon>Pseudonocardiales</taxon>
        <taxon>Pseudonocardiaceae</taxon>
        <taxon>Amycolatopsis</taxon>
    </lineage>
</organism>
<name>A0A542DEM8_AMYCI</name>